<evidence type="ECO:0000313" key="2">
    <source>
        <dbReference type="Proteomes" id="UP000006527"/>
    </source>
</evidence>
<dbReference type="RefSeq" id="YP_004324328.1">
    <property type="nucleotide sequence ID" value="NC_015287.1"/>
</dbReference>
<name>E3SLJ3_9CAUD</name>
<proteinExistence type="predicted"/>
<dbReference type="KEGG" id="vg:10328891"/>
<keyword evidence="2" id="KW-1185">Reference proteome</keyword>
<evidence type="ECO:0000313" key="1">
    <source>
        <dbReference type="EMBL" id="ADO98341.1"/>
    </source>
</evidence>
<accession>E3SLJ3</accession>
<protein>
    <submittedName>
        <fullName evidence="1">Uncharacterized protein</fullName>
    </submittedName>
</protein>
<dbReference type="GeneID" id="10328891"/>
<reference evidence="1 2" key="1">
    <citation type="journal article" date="2010" name="Environ. Microbiol.">
        <title>Genomic analysis of oceanic cyanobacterial myoviruses compared with T4-like myoviruses from diverse hosts and environments.</title>
        <authorList>
            <person name="Sullivan M.B."/>
            <person name="Huang K.H."/>
            <person name="Ignacio-Espinoza J.C."/>
            <person name="Berlin A.M."/>
            <person name="Kelly L."/>
            <person name="Weigele P.R."/>
            <person name="DeFrancesco A.S."/>
            <person name="Kern S.E."/>
            <person name="Thompson L.R."/>
            <person name="Young S."/>
            <person name="Yandava C."/>
            <person name="Fu R."/>
            <person name="Krastins B."/>
            <person name="Chase M."/>
            <person name="Sarracino D."/>
            <person name="Osburne M.S."/>
            <person name="Henn M.R."/>
            <person name="Chisholm S.W."/>
        </authorList>
    </citation>
    <scope>NUCLEOTIDE SEQUENCE [LARGE SCALE GENOMIC DNA]</scope>
    <source>
        <strain evidence="1">8109-3</strain>
    </source>
</reference>
<sequence length="30" mass="3286">MPSAYNGVNRVQFSVVLLATLAQLDRATHL</sequence>
<gene>
    <name evidence="1" type="ORF">SSSM7_277</name>
</gene>
<dbReference type="EMBL" id="GU071098">
    <property type="protein sequence ID" value="ADO98341.1"/>
    <property type="molecule type" value="Genomic_DNA"/>
</dbReference>
<organism evidence="1 2">
    <name type="scientific">Synechococcus phage S-SSM7</name>
    <dbReference type="NCBI Taxonomy" id="445686"/>
    <lineage>
        <taxon>Viruses</taxon>
        <taxon>Duplodnaviria</taxon>
        <taxon>Heunggongvirae</taxon>
        <taxon>Uroviricota</taxon>
        <taxon>Caudoviricetes</taxon>
        <taxon>Pantevenvirales</taxon>
        <taxon>Kyanoviridae</taxon>
        <taxon>Lipsvirus</taxon>
        <taxon>Lipsvirus ssm7</taxon>
    </lineage>
</organism>
<dbReference type="Proteomes" id="UP000006527">
    <property type="component" value="Segment"/>
</dbReference>